<keyword evidence="1" id="KW-0812">Transmembrane</keyword>
<dbReference type="Proteomes" id="UP000177996">
    <property type="component" value="Unassembled WGS sequence"/>
</dbReference>
<proteinExistence type="predicted"/>
<accession>A0A1G2D7M2</accession>
<dbReference type="STRING" id="1798661.A3D65_05625"/>
<organism evidence="2 3">
    <name type="scientific">Candidatus Lloydbacteria bacterium RIFCSPHIGHO2_02_FULL_50_13</name>
    <dbReference type="NCBI Taxonomy" id="1798661"/>
    <lineage>
        <taxon>Bacteria</taxon>
        <taxon>Candidatus Lloydiibacteriota</taxon>
    </lineage>
</organism>
<evidence type="ECO:0000313" key="2">
    <source>
        <dbReference type="EMBL" id="OGZ08940.1"/>
    </source>
</evidence>
<comment type="caution">
    <text evidence="2">The sequence shown here is derived from an EMBL/GenBank/DDBJ whole genome shotgun (WGS) entry which is preliminary data.</text>
</comment>
<keyword evidence="1" id="KW-0472">Membrane</keyword>
<feature type="transmembrane region" description="Helical" evidence="1">
    <location>
        <begin position="12"/>
        <end position="34"/>
    </location>
</feature>
<protein>
    <submittedName>
        <fullName evidence="2">Uncharacterized protein</fullName>
    </submittedName>
</protein>
<dbReference type="AlphaFoldDB" id="A0A1G2D7M2"/>
<evidence type="ECO:0000256" key="1">
    <source>
        <dbReference type="SAM" id="Phobius"/>
    </source>
</evidence>
<sequence length="92" mass="10402">MAPTSRKEIIQLNGLTILIGMAIVANLLVLGFVYRWHSHQLFKQNKIHNFAYTALVKIEHDLKNEVVDLEGVATWNDTAYVRALGKNISTPQ</sequence>
<keyword evidence="1" id="KW-1133">Transmembrane helix</keyword>
<gene>
    <name evidence="2" type="ORF">A3D65_05625</name>
</gene>
<name>A0A1G2D7M2_9BACT</name>
<reference evidence="2 3" key="1">
    <citation type="journal article" date="2016" name="Nat. Commun.">
        <title>Thousands of microbial genomes shed light on interconnected biogeochemical processes in an aquifer system.</title>
        <authorList>
            <person name="Anantharaman K."/>
            <person name="Brown C.T."/>
            <person name="Hug L.A."/>
            <person name="Sharon I."/>
            <person name="Castelle C.J."/>
            <person name="Probst A.J."/>
            <person name="Thomas B.C."/>
            <person name="Singh A."/>
            <person name="Wilkins M.J."/>
            <person name="Karaoz U."/>
            <person name="Brodie E.L."/>
            <person name="Williams K.H."/>
            <person name="Hubbard S.S."/>
            <person name="Banfield J.F."/>
        </authorList>
    </citation>
    <scope>NUCLEOTIDE SEQUENCE [LARGE SCALE GENOMIC DNA]</scope>
</reference>
<dbReference type="EMBL" id="MHLL01000024">
    <property type="protein sequence ID" value="OGZ08940.1"/>
    <property type="molecule type" value="Genomic_DNA"/>
</dbReference>
<evidence type="ECO:0000313" key="3">
    <source>
        <dbReference type="Proteomes" id="UP000177996"/>
    </source>
</evidence>